<dbReference type="AlphaFoldDB" id="A0A5Q2N3S0"/>
<reference evidence="2" key="1">
    <citation type="submission" date="2019-11" db="EMBL/GenBank/DDBJ databases">
        <title>Genome sequence of Heliorestis convoluta strain HH, an alkaliphilic and minimalistic phototrophic bacterium from a soda lake in Egypt.</title>
        <authorList>
            <person name="Dewey E.D."/>
            <person name="Stokes L.M."/>
            <person name="Burchell B.M."/>
            <person name="Shaffer K.N."/>
            <person name="Huntington A.M."/>
            <person name="Baker J.M."/>
            <person name="Nadendla S."/>
            <person name="Giglio M.G."/>
            <person name="Touchman J.W."/>
            <person name="Blankenship R.E."/>
            <person name="Madigan M.T."/>
            <person name="Sattley W.M."/>
        </authorList>
    </citation>
    <scope>NUCLEOTIDE SEQUENCE [LARGE SCALE GENOMIC DNA]</scope>
    <source>
        <strain evidence="2">HH</strain>
    </source>
</reference>
<evidence type="ECO:0000313" key="1">
    <source>
        <dbReference type="EMBL" id="QGG47952.1"/>
    </source>
</evidence>
<name>A0A5Q2N3S0_9FIRM</name>
<keyword evidence="2" id="KW-1185">Reference proteome</keyword>
<dbReference type="Proteomes" id="UP000366051">
    <property type="component" value="Chromosome"/>
</dbReference>
<organism evidence="1 2">
    <name type="scientific">Heliorestis convoluta</name>
    <dbReference type="NCBI Taxonomy" id="356322"/>
    <lineage>
        <taxon>Bacteria</taxon>
        <taxon>Bacillati</taxon>
        <taxon>Bacillota</taxon>
        <taxon>Clostridia</taxon>
        <taxon>Eubacteriales</taxon>
        <taxon>Heliobacteriaceae</taxon>
        <taxon>Heliorestis</taxon>
    </lineage>
</organism>
<dbReference type="KEGG" id="hcv:FTV88_1854"/>
<evidence type="ECO:0000313" key="2">
    <source>
        <dbReference type="Proteomes" id="UP000366051"/>
    </source>
</evidence>
<sequence>MHIDTDEANAAAIKNGELVTLLLPKEAAKATTPYALV</sequence>
<protein>
    <submittedName>
        <fullName evidence="1">Uncharacterized protein</fullName>
    </submittedName>
</protein>
<gene>
    <name evidence="1" type="ORF">FTV88_1854</name>
</gene>
<dbReference type="EMBL" id="CP045875">
    <property type="protein sequence ID" value="QGG47952.1"/>
    <property type="molecule type" value="Genomic_DNA"/>
</dbReference>
<accession>A0A5Q2N3S0</accession>
<proteinExistence type="predicted"/>